<sequence>MPIDHTEKAFENAIEDSLLTQSGYSKADPKNFDRAKNIMLTLKMNMTTFLN</sequence>
<comment type="caution">
    <text evidence="1">The sequence shown here is derived from an EMBL/GenBank/DDBJ whole genome shotgun (WGS) entry which is preliminary data.</text>
</comment>
<proteinExistence type="predicted"/>
<organism evidence="1">
    <name type="scientific">marine sediment metagenome</name>
    <dbReference type="NCBI Taxonomy" id="412755"/>
    <lineage>
        <taxon>unclassified sequences</taxon>
        <taxon>metagenomes</taxon>
        <taxon>ecological metagenomes</taxon>
    </lineage>
</organism>
<dbReference type="AlphaFoldDB" id="X1FRS7"/>
<reference evidence="1" key="1">
    <citation type="journal article" date="2014" name="Front. Microbiol.">
        <title>High frequency of phylogenetically diverse reductive dehalogenase-homologous genes in deep subseafloor sedimentary metagenomes.</title>
        <authorList>
            <person name="Kawai M."/>
            <person name="Futagami T."/>
            <person name="Toyoda A."/>
            <person name="Takaki Y."/>
            <person name="Nishi S."/>
            <person name="Hori S."/>
            <person name="Arai W."/>
            <person name="Tsubouchi T."/>
            <person name="Morono Y."/>
            <person name="Uchiyama I."/>
            <person name="Ito T."/>
            <person name="Fujiyama A."/>
            <person name="Inagaki F."/>
            <person name="Takami H."/>
        </authorList>
    </citation>
    <scope>NUCLEOTIDE SEQUENCE</scope>
    <source>
        <strain evidence="1">Expedition CK06-06</strain>
    </source>
</reference>
<name>X1FRS7_9ZZZZ</name>
<protein>
    <submittedName>
        <fullName evidence="1">Uncharacterized protein</fullName>
    </submittedName>
</protein>
<evidence type="ECO:0000313" key="1">
    <source>
        <dbReference type="EMBL" id="GAH48391.1"/>
    </source>
</evidence>
<gene>
    <name evidence="1" type="ORF">S03H2_39332</name>
</gene>
<dbReference type="EMBL" id="BARU01024306">
    <property type="protein sequence ID" value="GAH48391.1"/>
    <property type="molecule type" value="Genomic_DNA"/>
</dbReference>
<accession>X1FRS7</accession>